<protein>
    <submittedName>
        <fullName evidence="2">Uncharacterized protein</fullName>
    </submittedName>
</protein>
<keyword evidence="1" id="KW-1133">Transmembrane helix</keyword>
<keyword evidence="3" id="KW-1185">Reference proteome</keyword>
<evidence type="ECO:0000256" key="1">
    <source>
        <dbReference type="SAM" id="Phobius"/>
    </source>
</evidence>
<sequence length="166" mass="17134">MTGIIAIGGTFLLFSLILSVVLAFFRLWAWSAVFLVMPAVPLQLLGFTGTCTQGADGPFVTGAVLSSPLLASAIGLVLWGGMAKGALSQSGAIVVAVMAMILLFSTRDAWFGALYAGTPCGADYDASHWQEQVLVIGGYLVLPVFLLVSACRAVLPARGKGASGSH</sequence>
<proteinExistence type="predicted"/>
<reference evidence="2 3" key="1">
    <citation type="submission" date="2019-05" db="EMBL/GenBank/DDBJ databases">
        <authorList>
            <person name="Lee S.D."/>
        </authorList>
    </citation>
    <scope>NUCLEOTIDE SEQUENCE [LARGE SCALE GENOMIC DNA]</scope>
    <source>
        <strain evidence="2 3">GH2-6</strain>
    </source>
</reference>
<evidence type="ECO:0000313" key="3">
    <source>
        <dbReference type="Proteomes" id="UP000307874"/>
    </source>
</evidence>
<organism evidence="2 3">
    <name type="scientific">Martelella lutilitoris</name>
    <dbReference type="NCBI Taxonomy" id="2583532"/>
    <lineage>
        <taxon>Bacteria</taxon>
        <taxon>Pseudomonadati</taxon>
        <taxon>Pseudomonadota</taxon>
        <taxon>Alphaproteobacteria</taxon>
        <taxon>Hyphomicrobiales</taxon>
        <taxon>Aurantimonadaceae</taxon>
        <taxon>Martelella</taxon>
    </lineage>
</organism>
<accession>A0A5C4JPP7</accession>
<evidence type="ECO:0000313" key="2">
    <source>
        <dbReference type="EMBL" id="TNB47280.1"/>
    </source>
</evidence>
<feature type="transmembrane region" description="Helical" evidence="1">
    <location>
        <begin position="57"/>
        <end position="79"/>
    </location>
</feature>
<feature type="transmembrane region" description="Helical" evidence="1">
    <location>
        <begin position="133"/>
        <end position="155"/>
    </location>
</feature>
<name>A0A5C4JPP7_9HYPH</name>
<feature type="transmembrane region" description="Helical" evidence="1">
    <location>
        <begin position="12"/>
        <end position="37"/>
    </location>
</feature>
<dbReference type="AlphaFoldDB" id="A0A5C4JPP7"/>
<comment type="caution">
    <text evidence="2">The sequence shown here is derived from an EMBL/GenBank/DDBJ whole genome shotgun (WGS) entry which is preliminary data.</text>
</comment>
<dbReference type="EMBL" id="VCLB01000007">
    <property type="protein sequence ID" value="TNB47280.1"/>
    <property type="molecule type" value="Genomic_DNA"/>
</dbReference>
<reference evidence="2 3" key="2">
    <citation type="submission" date="2019-06" db="EMBL/GenBank/DDBJ databases">
        <title>Martelella lutilitoris sp. nov., isolated from a tidal mudflat.</title>
        <authorList>
            <person name="Kim Y.-J."/>
        </authorList>
    </citation>
    <scope>NUCLEOTIDE SEQUENCE [LARGE SCALE GENOMIC DNA]</scope>
    <source>
        <strain evidence="2 3">GH2-6</strain>
    </source>
</reference>
<dbReference type="Proteomes" id="UP000307874">
    <property type="component" value="Unassembled WGS sequence"/>
</dbReference>
<gene>
    <name evidence="2" type="ORF">FF124_13995</name>
</gene>
<dbReference type="OrthoDB" id="8453241at2"/>
<dbReference type="RefSeq" id="WP_138749109.1">
    <property type="nucleotide sequence ID" value="NZ_VCLB01000007.1"/>
</dbReference>
<keyword evidence="1" id="KW-0472">Membrane</keyword>
<feature type="transmembrane region" description="Helical" evidence="1">
    <location>
        <begin position="91"/>
        <end position="113"/>
    </location>
</feature>
<keyword evidence="1" id="KW-0812">Transmembrane</keyword>